<feature type="signal peptide" evidence="10">
    <location>
        <begin position="1"/>
        <end position="31"/>
    </location>
</feature>
<keyword evidence="6 8" id="KW-0460">Magnesium</keyword>
<dbReference type="GO" id="GO:0046872">
    <property type="term" value="F:metal ion binding"/>
    <property type="evidence" value="ECO:0007669"/>
    <property type="project" value="UniProtKB-KW"/>
</dbReference>
<feature type="binding site" evidence="8">
    <location>
        <position position="58"/>
    </location>
    <ligand>
        <name>Mg(2+)</name>
        <dbReference type="ChEBI" id="CHEBI:18420"/>
    </ligand>
</feature>
<comment type="cofactor">
    <cofactor evidence="8">
        <name>Mg(2+)</name>
        <dbReference type="ChEBI" id="CHEBI:18420"/>
    </cofactor>
    <text evidence="8">Binds 1 Mg(2+) ion.</text>
</comment>
<sequence>MKKMSLFQNMKSKLLPIAAVSVLTAGIFAGAELQQTEKASAKKQDKAEIRNVIVMIGDGMGTPYIRAYRSMKNNGDTPNNPKLTEFDRNLTGMMMTHPDDPDYNITDSAAAGTALATGVKTYNNAIGVDKNGKKVKSVLEEAKQQGKSTGLVATSEINHATPAAYGAHNESRKNMDQIANSYMDDKIKGKHKIDVLLGGGKSYFNRKDRNLTKEFKQAGYSYVTTKQALKKNKDQQVLGLFADGGLAKALDRDSKTPSLKDMTVSAIDRLNQNKKGFFLMVEGSQIDWAAHDNDTVGAMSEVKDFEQAYKAAIEFAKKDKHTLVIATADHTTGGFTIGANGEKNWHAEPILSAKKTPEFMAKKISEGKPVKDVLARYANLKVTSEEIKSVEAAAQADKSKGASKAIIKIFNTRSNSGWTSTDHTGEEVPVYAYGPGKEKFRGLINNTDQANIIFKILKTGK</sequence>
<evidence type="ECO:0000256" key="9">
    <source>
        <dbReference type="RuleBase" id="RU003946"/>
    </source>
</evidence>
<feature type="binding site" evidence="8">
    <location>
        <position position="291"/>
    </location>
    <ligand>
        <name>Zn(2+)</name>
        <dbReference type="ChEBI" id="CHEBI:29105"/>
        <label>2</label>
    </ligand>
</feature>
<accession>A0AAE2SGT8</accession>
<evidence type="ECO:0000256" key="8">
    <source>
        <dbReference type="PIRSR" id="PIRSR601952-2"/>
    </source>
</evidence>
<evidence type="ECO:0000256" key="4">
    <source>
        <dbReference type="ARBA" id="ARBA00022801"/>
    </source>
</evidence>
<feature type="binding site" evidence="8">
    <location>
        <position position="58"/>
    </location>
    <ligand>
        <name>Zn(2+)</name>
        <dbReference type="ChEBI" id="CHEBI:29105"/>
        <label>2</label>
    </ligand>
</feature>
<reference evidence="12" key="1">
    <citation type="submission" date="2020-08" db="EMBL/GenBank/DDBJ databases">
        <title>Complete Genome Sequence of type-strain Bacillus subtilis subsp. subtilis DSM10T.</title>
        <authorList>
            <person name="Lilge L."/>
            <person name="Hertel R."/>
            <person name="Morabbi Heravi K."/>
            <person name="Henkel M."/>
            <person name="Commichau F.M."/>
            <person name="Hausmann R."/>
        </authorList>
    </citation>
    <scope>NUCLEOTIDE SEQUENCE [LARGE SCALE GENOMIC DNA]</scope>
    <source>
        <strain evidence="12">DSM 10</strain>
    </source>
</reference>
<feature type="binding site" evidence="8">
    <location>
        <position position="423"/>
    </location>
    <ligand>
        <name>Zn(2+)</name>
        <dbReference type="ChEBI" id="CHEBI:29105"/>
        <label>2</label>
    </ligand>
</feature>
<evidence type="ECO:0000256" key="7">
    <source>
        <dbReference type="PIRSR" id="PIRSR601952-1"/>
    </source>
</evidence>
<dbReference type="InterPro" id="IPR018299">
    <property type="entry name" value="Alkaline_phosphatase_AS"/>
</dbReference>
<comment type="similarity">
    <text evidence="1 9">Belongs to the alkaline phosphatase family.</text>
</comment>
<feature type="binding site" evidence="8">
    <location>
        <position position="282"/>
    </location>
    <ligand>
        <name>Mg(2+)</name>
        <dbReference type="ChEBI" id="CHEBI:18420"/>
    </ligand>
</feature>
<dbReference type="Gene3D" id="3.40.720.10">
    <property type="entry name" value="Alkaline Phosphatase, subunit A"/>
    <property type="match status" value="1"/>
</dbReference>
<feature type="binding site" evidence="8">
    <location>
        <position position="159"/>
    </location>
    <ligand>
        <name>Mg(2+)</name>
        <dbReference type="ChEBI" id="CHEBI:18420"/>
    </ligand>
</feature>
<evidence type="ECO:0000256" key="10">
    <source>
        <dbReference type="SAM" id="SignalP"/>
    </source>
</evidence>
<dbReference type="PRINTS" id="PR00113">
    <property type="entry name" value="ALKPHPHTASE"/>
</dbReference>
<dbReference type="EC" id="3.1.3.1" evidence="11"/>
<dbReference type="AlphaFoldDB" id="A0AAE2SGT8"/>
<dbReference type="SMR" id="A0AAE2SGT8"/>
<feature type="binding site" evidence="8">
    <location>
        <position position="329"/>
    </location>
    <ligand>
        <name>Zn(2+)</name>
        <dbReference type="ChEBI" id="CHEBI:29105"/>
        <label>2</label>
    </ligand>
</feature>
<evidence type="ECO:0000256" key="5">
    <source>
        <dbReference type="ARBA" id="ARBA00022833"/>
    </source>
</evidence>
<evidence type="ECO:0000256" key="1">
    <source>
        <dbReference type="ARBA" id="ARBA00005984"/>
    </source>
</evidence>
<comment type="cofactor">
    <cofactor evidence="8">
        <name>Zn(2+)</name>
        <dbReference type="ChEBI" id="CHEBI:29105"/>
    </cofactor>
    <text evidence="8">Binds 2 Zn(2+) ions.</text>
</comment>
<keyword evidence="3 8" id="KW-0479">Metal-binding</keyword>
<keyword evidence="2" id="KW-0597">Phosphoprotein</keyword>
<dbReference type="Proteomes" id="UP000515862">
    <property type="component" value="Unassembled WGS sequence"/>
</dbReference>
<evidence type="ECO:0000256" key="6">
    <source>
        <dbReference type="ARBA" id="ARBA00022842"/>
    </source>
</evidence>
<feature type="binding site" evidence="8">
    <location>
        <position position="287"/>
    </location>
    <ligand>
        <name>Zn(2+)</name>
        <dbReference type="ChEBI" id="CHEBI:29105"/>
        <label>2</label>
    </ligand>
</feature>
<dbReference type="PANTHER" id="PTHR11596:SF5">
    <property type="entry name" value="ALKALINE PHOSPHATASE"/>
    <property type="match status" value="1"/>
</dbReference>
<evidence type="ECO:0000313" key="11">
    <source>
        <dbReference type="EMBL" id="MBK5972272.1"/>
    </source>
</evidence>
<dbReference type="GO" id="GO:0004035">
    <property type="term" value="F:alkaline phosphatase activity"/>
    <property type="evidence" value="ECO:0007669"/>
    <property type="project" value="UniProtKB-EC"/>
</dbReference>
<keyword evidence="5 8" id="KW-0862">Zinc</keyword>
<feature type="binding site" evidence="8">
    <location>
        <position position="330"/>
    </location>
    <ligand>
        <name>Zn(2+)</name>
        <dbReference type="ChEBI" id="CHEBI:29105"/>
        <label>2</label>
    </ligand>
</feature>
<dbReference type="PROSITE" id="PS00123">
    <property type="entry name" value="ALKALINE_PHOSPHATASE"/>
    <property type="match status" value="1"/>
</dbReference>
<protein>
    <submittedName>
        <fullName evidence="11">Alkaline phosphatase PhoA</fullName>
        <ecNumber evidence="11">3.1.3.1</ecNumber>
    </submittedName>
</protein>
<name>A0AAE2SGT8_BACIU</name>
<feature type="binding site" evidence="8">
    <location>
        <position position="161"/>
    </location>
    <ligand>
        <name>Mg(2+)</name>
        <dbReference type="ChEBI" id="CHEBI:18420"/>
    </ligand>
</feature>
<dbReference type="EMBL" id="JAEPVU010000009">
    <property type="protein sequence ID" value="MBK5972272.1"/>
    <property type="molecule type" value="Genomic_DNA"/>
</dbReference>
<proteinExistence type="inferred from homology"/>
<keyword evidence="4 11" id="KW-0378">Hydrolase</keyword>
<dbReference type="EMBL" id="CP060710">
    <property type="protein sequence ID" value="QNN29561.1"/>
    <property type="molecule type" value="Genomic_DNA"/>
</dbReference>
<evidence type="ECO:0000256" key="2">
    <source>
        <dbReference type="ARBA" id="ARBA00022553"/>
    </source>
</evidence>
<dbReference type="SUPFAM" id="SSF53649">
    <property type="entry name" value="Alkaline phosphatase-like"/>
    <property type="match status" value="1"/>
</dbReference>
<dbReference type="PANTHER" id="PTHR11596">
    <property type="entry name" value="ALKALINE PHOSPHATASE"/>
    <property type="match status" value="1"/>
</dbReference>
<evidence type="ECO:0000313" key="12">
    <source>
        <dbReference type="EMBL" id="QNN29561.1"/>
    </source>
</evidence>
<evidence type="ECO:0000256" key="3">
    <source>
        <dbReference type="ARBA" id="ARBA00022723"/>
    </source>
</evidence>
<gene>
    <name evidence="11" type="primary">phoA</name>
    <name evidence="11" type="ORF">H9S96_04895</name>
    <name evidence="12" type="ORF">H9S96_05245</name>
</gene>
<reference evidence="11" key="2">
    <citation type="submission" date="2020-10" db="EMBL/GenBank/DDBJ databases">
        <title>Complete genome sequence of type-strain Bacillus subtilis subsp. subtilis DSM 10.</title>
        <authorList>
            <person name="Lilge L."/>
            <person name="Hertel R."/>
            <person name="Morabbi Heravi K."/>
            <person name="Henkel M."/>
            <person name="Commichau F.M."/>
            <person name="Hausmann R."/>
        </authorList>
    </citation>
    <scope>NUCLEOTIDE SEQUENCE</scope>
    <source>
        <strain evidence="11">DSM 10</strain>
    </source>
</reference>
<organism evidence="11 13">
    <name type="scientific">Bacillus subtilis subsp. subtilis</name>
    <dbReference type="NCBI Taxonomy" id="135461"/>
    <lineage>
        <taxon>Bacteria</taxon>
        <taxon>Bacillati</taxon>
        <taxon>Bacillota</taxon>
        <taxon>Bacilli</taxon>
        <taxon>Bacillales</taxon>
        <taxon>Bacillaceae</taxon>
        <taxon>Bacillus</taxon>
    </lineage>
</organism>
<dbReference type="Pfam" id="PF00245">
    <property type="entry name" value="Alk_phosphatase"/>
    <property type="match status" value="1"/>
</dbReference>
<keyword evidence="10" id="KW-0732">Signal</keyword>
<dbReference type="RefSeq" id="WP_010886458.1">
    <property type="nucleotide sequence ID" value="NZ_AP019714.1"/>
</dbReference>
<feature type="active site" description="Phosphoserine intermediate" evidence="7">
    <location>
        <position position="108"/>
    </location>
</feature>
<dbReference type="Gene3D" id="1.10.60.40">
    <property type="match status" value="1"/>
</dbReference>
<dbReference type="InterPro" id="IPR017850">
    <property type="entry name" value="Alkaline_phosphatase_core_sf"/>
</dbReference>
<dbReference type="CDD" id="cd16012">
    <property type="entry name" value="ALP"/>
    <property type="match status" value="1"/>
</dbReference>
<feature type="chain" id="PRO_5044471131" evidence="10">
    <location>
        <begin position="32"/>
        <end position="461"/>
    </location>
</feature>
<dbReference type="OMA" id="YPDDDTY"/>
<dbReference type="InterPro" id="IPR001952">
    <property type="entry name" value="Alkaline_phosphatase"/>
</dbReference>
<dbReference type="SMART" id="SM00098">
    <property type="entry name" value="alkPPc"/>
    <property type="match status" value="1"/>
</dbReference>
<evidence type="ECO:0000313" key="13">
    <source>
        <dbReference type="Proteomes" id="UP000515862"/>
    </source>
</evidence>